<evidence type="ECO:0000313" key="2">
    <source>
        <dbReference type="EMBL" id="POU65302.1"/>
    </source>
</evidence>
<dbReference type="EMBL" id="PQLX01000004">
    <property type="protein sequence ID" value="POU65302.1"/>
    <property type="molecule type" value="Genomic_DNA"/>
</dbReference>
<feature type="transmembrane region" description="Helical" evidence="1">
    <location>
        <begin position="37"/>
        <end position="54"/>
    </location>
</feature>
<dbReference type="AlphaFoldDB" id="A0A2S4RXU1"/>
<comment type="caution">
    <text evidence="2">The sequence shown here is derived from an EMBL/GenBank/DDBJ whole genome shotgun (WGS) entry which is preliminary data.</text>
</comment>
<keyword evidence="1" id="KW-0472">Membrane</keyword>
<keyword evidence="1" id="KW-1133">Transmembrane helix</keyword>
<feature type="transmembrane region" description="Helical" evidence="1">
    <location>
        <begin position="60"/>
        <end position="78"/>
    </location>
</feature>
<organism evidence="2 3">
    <name type="scientific">Citrobacter amalonaticus</name>
    <dbReference type="NCBI Taxonomy" id="35703"/>
    <lineage>
        <taxon>Bacteria</taxon>
        <taxon>Pseudomonadati</taxon>
        <taxon>Pseudomonadota</taxon>
        <taxon>Gammaproteobacteria</taxon>
        <taxon>Enterobacterales</taxon>
        <taxon>Enterobacteriaceae</taxon>
        <taxon>Citrobacter</taxon>
    </lineage>
</organism>
<evidence type="ECO:0008006" key="4">
    <source>
        <dbReference type="Google" id="ProtNLM"/>
    </source>
</evidence>
<name>A0A2S4RXU1_CITAM</name>
<keyword evidence="1" id="KW-0812">Transmembrane</keyword>
<evidence type="ECO:0000313" key="3">
    <source>
        <dbReference type="Proteomes" id="UP000237003"/>
    </source>
</evidence>
<evidence type="ECO:0000256" key="1">
    <source>
        <dbReference type="SAM" id="Phobius"/>
    </source>
</evidence>
<dbReference type="OrthoDB" id="6479565at2"/>
<dbReference type="Proteomes" id="UP000237003">
    <property type="component" value="Unassembled WGS sequence"/>
</dbReference>
<reference evidence="2 3" key="1">
    <citation type="submission" date="2018-01" db="EMBL/GenBank/DDBJ databases">
        <title>Complete genome sequences of 14 Citrobacter spp. isolated from plant in Canada.</title>
        <authorList>
            <person name="Bhandare S.G."/>
            <person name="Colavecchio A."/>
            <person name="Jeukens J."/>
            <person name="Emond-Rheault J.-G."/>
            <person name="Freschi L."/>
            <person name="Hamel J."/>
            <person name="Kukavica-Ibrulj I."/>
            <person name="Levesque R."/>
            <person name="Goodridge L."/>
        </authorList>
    </citation>
    <scope>NUCLEOTIDE SEQUENCE [LARGE SCALE GENOMIC DNA]</scope>
    <source>
        <strain evidence="2 3">S1285</strain>
    </source>
</reference>
<protein>
    <recommendedName>
        <fullName evidence="4">Transmembrane protein</fullName>
    </recommendedName>
</protein>
<accession>A0A2S4RXU1</accession>
<sequence>MKNETIKCPFCFKESQFGVSVCTGCHSTIKYGAVSSWLALLIGIVLLAIAFFIFAVSQSFIFAVVIYFASAISLRFYLRKKFAHRAVFTHKS</sequence>
<proteinExistence type="predicted"/>
<gene>
    <name evidence="2" type="ORF">C3430_14050</name>
</gene>